<gene>
    <name evidence="2" type="ORF">DSCO28_42030</name>
</gene>
<evidence type="ECO:0000313" key="3">
    <source>
        <dbReference type="Proteomes" id="UP000425960"/>
    </source>
</evidence>
<dbReference type="Proteomes" id="UP000425960">
    <property type="component" value="Chromosome"/>
</dbReference>
<dbReference type="InterPro" id="IPR008984">
    <property type="entry name" value="SMAD_FHA_dom_sf"/>
</dbReference>
<dbReference type="SMART" id="SM00240">
    <property type="entry name" value="FHA"/>
    <property type="match status" value="1"/>
</dbReference>
<reference evidence="2 3" key="1">
    <citation type="submission" date="2019-11" db="EMBL/GenBank/DDBJ databases">
        <title>Comparative genomics of hydrocarbon-degrading Desulfosarcina strains.</title>
        <authorList>
            <person name="Watanabe M."/>
            <person name="Kojima H."/>
            <person name="Fukui M."/>
        </authorList>
    </citation>
    <scope>NUCLEOTIDE SEQUENCE [LARGE SCALE GENOMIC DNA]</scope>
    <source>
        <strain evidence="2 3">28bB2T</strain>
    </source>
</reference>
<dbReference type="CDD" id="cd00060">
    <property type="entry name" value="FHA"/>
    <property type="match status" value="1"/>
</dbReference>
<evidence type="ECO:0000313" key="2">
    <source>
        <dbReference type="EMBL" id="BBO83637.1"/>
    </source>
</evidence>
<feature type="domain" description="FHA" evidence="1">
    <location>
        <begin position="98"/>
        <end position="141"/>
    </location>
</feature>
<dbReference type="PROSITE" id="PS50006">
    <property type="entry name" value="FHA_DOMAIN"/>
    <property type="match status" value="1"/>
</dbReference>
<name>A0A5K7ZTU5_9BACT</name>
<dbReference type="AlphaFoldDB" id="A0A5K7ZTU5"/>
<dbReference type="KEGG" id="dov:DSCO28_42030"/>
<evidence type="ECO:0000259" key="1">
    <source>
        <dbReference type="PROSITE" id="PS50006"/>
    </source>
</evidence>
<accession>A0A5K7ZTU5</accession>
<dbReference type="Pfam" id="PF00498">
    <property type="entry name" value="FHA"/>
    <property type="match status" value="1"/>
</dbReference>
<dbReference type="SUPFAM" id="SSF49879">
    <property type="entry name" value="SMAD/FHA domain"/>
    <property type="match status" value="1"/>
</dbReference>
<dbReference type="Gene3D" id="2.60.200.20">
    <property type="match status" value="1"/>
</dbReference>
<proteinExistence type="predicted"/>
<dbReference type="InterPro" id="IPR000253">
    <property type="entry name" value="FHA_dom"/>
</dbReference>
<protein>
    <recommendedName>
        <fullName evidence="1">FHA domain-containing protein</fullName>
    </recommendedName>
</protein>
<dbReference type="EMBL" id="AP021876">
    <property type="protein sequence ID" value="BBO83637.1"/>
    <property type="molecule type" value="Genomic_DNA"/>
</dbReference>
<sequence length="186" mass="20681">MDYLNRSHWTCTCNNGLSVMIVYCEECGFKNIVDEKRIQGKKPQIPCEKCGDFLRFYGLKAKALKKAAASKPAKRPDTGLILKYGKVVVMVNASHPRVEIGRQKSNDIQVINNRVSRIHATVELKDGKYFLTDQSSNGTYLLMEGSQGATVKNEAVVLTAKGVIGPGYKVDLKSPDAIHILFENQF</sequence>
<organism evidence="2 3">
    <name type="scientific">Desulfosarcina ovata subsp. sediminis</name>
    <dbReference type="NCBI Taxonomy" id="885957"/>
    <lineage>
        <taxon>Bacteria</taxon>
        <taxon>Pseudomonadati</taxon>
        <taxon>Thermodesulfobacteriota</taxon>
        <taxon>Desulfobacteria</taxon>
        <taxon>Desulfobacterales</taxon>
        <taxon>Desulfosarcinaceae</taxon>
        <taxon>Desulfosarcina</taxon>
    </lineage>
</organism>